<evidence type="ECO:0000256" key="1">
    <source>
        <dbReference type="SAM" id="MobiDB-lite"/>
    </source>
</evidence>
<sequence length="175" mass="19929">MGSAVRRGRAARSRLQRSEKSRDVVLEKIRSTRRSLESSNQCLQKSEKEWADYRQALDAEQRSIGSSKSRIAFLLSNAAQLETREAKERSELDQVTNVLERERKNLASAKWAIEGLRNKVKRREAQIEEKKGKVAEIESQLETLQASNGDGAEKKATGQSTVYRPPNRRYGLRRG</sequence>
<evidence type="ECO:0000313" key="2">
    <source>
        <dbReference type="EMBL" id="PXF41241.1"/>
    </source>
</evidence>
<reference evidence="2 3" key="1">
    <citation type="journal article" date="2018" name="Mol. Biol. Evol.">
        <title>Analysis of the draft genome of the red seaweed Gracilariopsis chorda provides insights into genome size evolution in Rhodophyta.</title>
        <authorList>
            <person name="Lee J."/>
            <person name="Yang E.C."/>
            <person name="Graf L."/>
            <person name="Yang J.H."/>
            <person name="Qiu H."/>
            <person name="Zel Zion U."/>
            <person name="Chan C.X."/>
            <person name="Stephens T.G."/>
            <person name="Weber A.P.M."/>
            <person name="Boo G.H."/>
            <person name="Boo S.M."/>
            <person name="Kim K.M."/>
            <person name="Shin Y."/>
            <person name="Jung M."/>
            <person name="Lee S.J."/>
            <person name="Yim H.S."/>
            <person name="Lee J.H."/>
            <person name="Bhattacharya D."/>
            <person name="Yoon H.S."/>
        </authorList>
    </citation>
    <scope>NUCLEOTIDE SEQUENCE [LARGE SCALE GENOMIC DNA]</scope>
    <source>
        <strain evidence="2 3">SKKU-2015</strain>
        <tissue evidence="2">Whole body</tissue>
    </source>
</reference>
<evidence type="ECO:0000313" key="3">
    <source>
        <dbReference type="Proteomes" id="UP000247409"/>
    </source>
</evidence>
<gene>
    <name evidence="2" type="ORF">BWQ96_09001</name>
</gene>
<protein>
    <submittedName>
        <fullName evidence="2">Uncharacterized protein</fullName>
    </submittedName>
</protein>
<dbReference type="Proteomes" id="UP000247409">
    <property type="component" value="Unassembled WGS sequence"/>
</dbReference>
<dbReference type="EMBL" id="NBIV01000225">
    <property type="protein sequence ID" value="PXF41241.1"/>
    <property type="molecule type" value="Genomic_DNA"/>
</dbReference>
<name>A0A2V3IGN3_9FLOR</name>
<feature type="region of interest" description="Disordered" evidence="1">
    <location>
        <begin position="144"/>
        <end position="175"/>
    </location>
</feature>
<organism evidence="2 3">
    <name type="scientific">Gracilariopsis chorda</name>
    <dbReference type="NCBI Taxonomy" id="448386"/>
    <lineage>
        <taxon>Eukaryota</taxon>
        <taxon>Rhodophyta</taxon>
        <taxon>Florideophyceae</taxon>
        <taxon>Rhodymeniophycidae</taxon>
        <taxon>Gracilariales</taxon>
        <taxon>Gracilariaceae</taxon>
        <taxon>Gracilariopsis</taxon>
    </lineage>
</organism>
<feature type="compositionally biased region" description="Basic residues" evidence="1">
    <location>
        <begin position="1"/>
        <end position="15"/>
    </location>
</feature>
<dbReference type="AlphaFoldDB" id="A0A2V3IGN3"/>
<feature type="compositionally biased region" description="Basic residues" evidence="1">
    <location>
        <begin position="166"/>
        <end position="175"/>
    </location>
</feature>
<accession>A0A2V3IGN3</accession>
<proteinExistence type="predicted"/>
<feature type="region of interest" description="Disordered" evidence="1">
    <location>
        <begin position="1"/>
        <end position="21"/>
    </location>
</feature>
<comment type="caution">
    <text evidence="2">The sequence shown here is derived from an EMBL/GenBank/DDBJ whole genome shotgun (WGS) entry which is preliminary data.</text>
</comment>
<keyword evidence="3" id="KW-1185">Reference proteome</keyword>
<dbReference type="SUPFAM" id="SSF57997">
    <property type="entry name" value="Tropomyosin"/>
    <property type="match status" value="1"/>
</dbReference>